<gene>
    <name evidence="2" type="ORF">S12H4_21068</name>
</gene>
<feature type="non-terminal residue" evidence="2">
    <location>
        <position position="203"/>
    </location>
</feature>
<comment type="caution">
    <text evidence="2">The sequence shown here is derived from an EMBL/GenBank/DDBJ whole genome shotgun (WGS) entry which is preliminary data.</text>
</comment>
<dbReference type="GO" id="GO:0005886">
    <property type="term" value="C:plasma membrane"/>
    <property type="evidence" value="ECO:0007669"/>
    <property type="project" value="UniProtKB-SubCell"/>
</dbReference>
<protein>
    <recommendedName>
        <fullName evidence="3">ABC-2 type transporter domain-containing protein</fullName>
    </recommendedName>
</protein>
<evidence type="ECO:0008006" key="3">
    <source>
        <dbReference type="Google" id="ProtNLM"/>
    </source>
</evidence>
<name>X1SYM4_9ZZZZ</name>
<organism evidence="2">
    <name type="scientific">marine sediment metagenome</name>
    <dbReference type="NCBI Taxonomy" id="412755"/>
    <lineage>
        <taxon>unclassified sequences</taxon>
        <taxon>metagenomes</taxon>
        <taxon>ecological metagenomes</taxon>
    </lineage>
</organism>
<feature type="transmembrane region" description="Helical" evidence="1">
    <location>
        <begin position="38"/>
        <end position="58"/>
    </location>
</feature>
<proteinExistence type="predicted"/>
<evidence type="ECO:0000313" key="2">
    <source>
        <dbReference type="EMBL" id="GAI80435.1"/>
    </source>
</evidence>
<keyword evidence="1" id="KW-0812">Transmembrane</keyword>
<feature type="transmembrane region" description="Helical" evidence="1">
    <location>
        <begin position="98"/>
        <end position="116"/>
    </location>
</feature>
<dbReference type="PROSITE" id="PS51257">
    <property type="entry name" value="PROKAR_LIPOPROTEIN"/>
    <property type="match status" value="1"/>
</dbReference>
<sequence length="203" mass="21723">MRKPFFQGNKANTIAYIALGVIVVAAIVSCAFDPEFGAVSMSMLASILMLLLIVRMAILSASSITREKESRTWPILLATPLDDWEIVRDKGIAAIRRNLPMLFLIVLLLLSFYLTATFSEEGPKSPALYVIGCAVTLAASAIFVIGLGLYCSARMKRTSAAVVVTVGAYMGLPFFCCGAMRSFSGVFFMLGGPGVGSSLLAFL</sequence>
<reference evidence="2" key="1">
    <citation type="journal article" date="2014" name="Front. Microbiol.">
        <title>High frequency of phylogenetically diverse reductive dehalogenase-homologous genes in deep subseafloor sedimentary metagenomes.</title>
        <authorList>
            <person name="Kawai M."/>
            <person name="Futagami T."/>
            <person name="Toyoda A."/>
            <person name="Takaki Y."/>
            <person name="Nishi S."/>
            <person name="Hori S."/>
            <person name="Arai W."/>
            <person name="Tsubouchi T."/>
            <person name="Morono Y."/>
            <person name="Uchiyama I."/>
            <person name="Ito T."/>
            <person name="Fujiyama A."/>
            <person name="Inagaki F."/>
            <person name="Takami H."/>
        </authorList>
    </citation>
    <scope>NUCLEOTIDE SEQUENCE</scope>
    <source>
        <strain evidence="2">Expedition CK06-06</strain>
    </source>
</reference>
<feature type="transmembrane region" description="Helical" evidence="1">
    <location>
        <begin position="128"/>
        <end position="150"/>
    </location>
</feature>
<feature type="transmembrane region" description="Helical" evidence="1">
    <location>
        <begin position="12"/>
        <end position="32"/>
    </location>
</feature>
<evidence type="ECO:0000256" key="1">
    <source>
        <dbReference type="SAM" id="Phobius"/>
    </source>
</evidence>
<dbReference type="EMBL" id="BARW01010784">
    <property type="protein sequence ID" value="GAI80435.1"/>
    <property type="molecule type" value="Genomic_DNA"/>
</dbReference>
<accession>X1SYM4</accession>
<keyword evidence="1" id="KW-1133">Transmembrane helix</keyword>
<feature type="transmembrane region" description="Helical" evidence="1">
    <location>
        <begin position="162"/>
        <end position="190"/>
    </location>
</feature>
<dbReference type="AlphaFoldDB" id="X1SYM4"/>
<dbReference type="GO" id="GO:0140359">
    <property type="term" value="F:ABC-type transporter activity"/>
    <property type="evidence" value="ECO:0007669"/>
    <property type="project" value="InterPro"/>
</dbReference>
<keyword evidence="1" id="KW-0472">Membrane</keyword>